<proteinExistence type="predicted"/>
<protein>
    <submittedName>
        <fullName evidence="2">Uncharacterized protein</fullName>
    </submittedName>
</protein>
<feature type="compositionally biased region" description="Acidic residues" evidence="1">
    <location>
        <begin position="63"/>
        <end position="82"/>
    </location>
</feature>
<name>A0AAN9LEL7_PHACN</name>
<feature type="region of interest" description="Disordered" evidence="1">
    <location>
        <begin position="9"/>
        <end position="111"/>
    </location>
</feature>
<feature type="compositionally biased region" description="Polar residues" evidence="1">
    <location>
        <begin position="86"/>
        <end position="95"/>
    </location>
</feature>
<evidence type="ECO:0000313" key="3">
    <source>
        <dbReference type="Proteomes" id="UP001374584"/>
    </source>
</evidence>
<gene>
    <name evidence="2" type="ORF">VNO80_26226</name>
</gene>
<evidence type="ECO:0000313" key="2">
    <source>
        <dbReference type="EMBL" id="KAK7334469.1"/>
    </source>
</evidence>
<dbReference type="Proteomes" id="UP001374584">
    <property type="component" value="Unassembled WGS sequence"/>
</dbReference>
<organism evidence="2 3">
    <name type="scientific">Phaseolus coccineus</name>
    <name type="common">Scarlet runner bean</name>
    <name type="synonym">Phaseolus multiflorus</name>
    <dbReference type="NCBI Taxonomy" id="3886"/>
    <lineage>
        <taxon>Eukaryota</taxon>
        <taxon>Viridiplantae</taxon>
        <taxon>Streptophyta</taxon>
        <taxon>Embryophyta</taxon>
        <taxon>Tracheophyta</taxon>
        <taxon>Spermatophyta</taxon>
        <taxon>Magnoliopsida</taxon>
        <taxon>eudicotyledons</taxon>
        <taxon>Gunneridae</taxon>
        <taxon>Pentapetalae</taxon>
        <taxon>rosids</taxon>
        <taxon>fabids</taxon>
        <taxon>Fabales</taxon>
        <taxon>Fabaceae</taxon>
        <taxon>Papilionoideae</taxon>
        <taxon>50 kb inversion clade</taxon>
        <taxon>NPAAA clade</taxon>
        <taxon>indigoferoid/millettioid clade</taxon>
        <taxon>Phaseoleae</taxon>
        <taxon>Phaseolus</taxon>
    </lineage>
</organism>
<feature type="compositionally biased region" description="Basic and acidic residues" evidence="1">
    <location>
        <begin position="20"/>
        <end position="62"/>
    </location>
</feature>
<keyword evidence="3" id="KW-1185">Reference proteome</keyword>
<dbReference type="EMBL" id="JAYMYR010000010">
    <property type="protein sequence ID" value="KAK7334469.1"/>
    <property type="molecule type" value="Genomic_DNA"/>
</dbReference>
<accession>A0AAN9LEL7</accession>
<evidence type="ECO:0000256" key="1">
    <source>
        <dbReference type="SAM" id="MobiDB-lite"/>
    </source>
</evidence>
<sequence>MEMAIIVFETNEEDDIGQGEMHEEGESGYETHEEDEARQGNMHGEGENGVETHEEDEVRQSDVDGEGEVGVEIHEGDEEEAWQDNVHVNNDNGESNGDVGEEEGMNVDNETGGKSFKVPCFDDVSGGDIEYDYISEELISYSEDEKKKIDNFEFKLRMQFSSLQSSTMLLWNILF</sequence>
<comment type="caution">
    <text evidence="2">The sequence shown here is derived from an EMBL/GenBank/DDBJ whole genome shotgun (WGS) entry which is preliminary data.</text>
</comment>
<dbReference type="AlphaFoldDB" id="A0AAN9LEL7"/>
<reference evidence="2 3" key="1">
    <citation type="submission" date="2024-01" db="EMBL/GenBank/DDBJ databases">
        <title>The genomes of 5 underutilized Papilionoideae crops provide insights into root nodulation and disease resistanc.</title>
        <authorList>
            <person name="Jiang F."/>
        </authorList>
    </citation>
    <scope>NUCLEOTIDE SEQUENCE [LARGE SCALE GENOMIC DNA]</scope>
    <source>
        <strain evidence="2">JINMINGXINNONG_FW02</strain>
        <tissue evidence="2">Leaves</tissue>
    </source>
</reference>